<dbReference type="GO" id="GO:0019557">
    <property type="term" value="P:L-histidine catabolic process to glutamate and formate"/>
    <property type="evidence" value="ECO:0007669"/>
    <property type="project" value="UniProtKB-UniPathway"/>
</dbReference>
<evidence type="ECO:0000256" key="4">
    <source>
        <dbReference type="ARBA" id="ARBA00022808"/>
    </source>
</evidence>
<comment type="cofactor">
    <cofactor evidence="7">
        <name>Zn(2+)</name>
        <dbReference type="ChEBI" id="CHEBI:29105"/>
    </cofactor>
    <cofactor evidence="7">
        <name>Fe(3+)</name>
        <dbReference type="ChEBI" id="CHEBI:29034"/>
    </cofactor>
    <text evidence="7">Binds 1 zinc or iron ion per subunit.</text>
</comment>
<dbReference type="GO" id="GO:0050480">
    <property type="term" value="F:imidazolonepropionase activity"/>
    <property type="evidence" value="ECO:0007669"/>
    <property type="project" value="UniProtKB-UniRule"/>
</dbReference>
<dbReference type="InterPro" id="IPR005920">
    <property type="entry name" value="HutI"/>
</dbReference>
<dbReference type="Gene3D" id="2.30.40.10">
    <property type="entry name" value="Urease, subunit C, domain 1"/>
    <property type="match status" value="1"/>
</dbReference>
<dbReference type="GO" id="GO:0005737">
    <property type="term" value="C:cytoplasm"/>
    <property type="evidence" value="ECO:0007669"/>
    <property type="project" value="UniProtKB-SubCell"/>
</dbReference>
<dbReference type="PANTHER" id="PTHR42752:SF1">
    <property type="entry name" value="IMIDAZOLONEPROPIONASE-RELATED"/>
    <property type="match status" value="1"/>
</dbReference>
<comment type="subcellular location">
    <subcellularLocation>
        <location evidence="7">Cytoplasm</location>
    </subcellularLocation>
</comment>
<protein>
    <recommendedName>
        <fullName evidence="1 7">Imidazolonepropionase</fullName>
        <ecNumber evidence="1 7">3.5.2.7</ecNumber>
    </recommendedName>
    <alternativeName>
        <fullName evidence="7">Imidazolone-5-propionate hydrolase</fullName>
    </alternativeName>
</protein>
<feature type="binding site" evidence="7">
    <location>
        <position position="249"/>
    </location>
    <ligand>
        <name>Zn(2+)</name>
        <dbReference type="ChEBI" id="CHEBI:29105"/>
    </ligand>
</feature>
<feature type="binding site" evidence="7">
    <location>
        <position position="79"/>
    </location>
    <ligand>
        <name>Fe(3+)</name>
        <dbReference type="ChEBI" id="CHEBI:29034"/>
    </ligand>
</feature>
<name>A0A498R2W9_9FIRM</name>
<feature type="binding site" evidence="7">
    <location>
        <position position="249"/>
    </location>
    <ligand>
        <name>Fe(3+)</name>
        <dbReference type="ChEBI" id="CHEBI:29034"/>
    </ligand>
</feature>
<feature type="binding site" evidence="7">
    <location>
        <position position="151"/>
    </location>
    <ligand>
        <name>4-imidazolone-5-propanoate</name>
        <dbReference type="ChEBI" id="CHEBI:77893"/>
    </ligand>
</feature>
<comment type="function">
    <text evidence="7">Catalyzes the hydrolytic cleavage of the carbon-nitrogen bond in imidazolone-5-propanoate to yield N-formimidoyl-L-glutamate. It is the third step in the universal histidine degradation pathway.</text>
</comment>
<dbReference type="AlphaFoldDB" id="A0A498R2W9"/>
<dbReference type="Proteomes" id="UP000277811">
    <property type="component" value="Unassembled WGS sequence"/>
</dbReference>
<dbReference type="OrthoDB" id="9775607at2"/>
<dbReference type="EMBL" id="UPPP01000053">
    <property type="protein sequence ID" value="VBB05167.1"/>
    <property type="molecule type" value="Genomic_DNA"/>
</dbReference>
<feature type="domain" description="Amidohydrolase-related" evidence="8">
    <location>
        <begin position="70"/>
        <end position="410"/>
    </location>
</feature>
<feature type="binding site" evidence="7">
    <location>
        <position position="323"/>
    </location>
    <ligand>
        <name>Zn(2+)</name>
        <dbReference type="ChEBI" id="CHEBI:29105"/>
    </ligand>
</feature>
<feature type="binding site" evidence="7">
    <location>
        <position position="328"/>
    </location>
    <ligand>
        <name>4-imidazolone-5-propanoate</name>
        <dbReference type="ChEBI" id="CHEBI:77893"/>
    </ligand>
</feature>
<evidence type="ECO:0000313" key="9">
    <source>
        <dbReference type="EMBL" id="VBB05167.1"/>
    </source>
</evidence>
<feature type="binding site" evidence="7">
    <location>
        <position position="327"/>
    </location>
    <ligand>
        <name>N-formimidoyl-L-glutamate</name>
        <dbReference type="ChEBI" id="CHEBI:58928"/>
    </ligand>
</feature>
<evidence type="ECO:0000256" key="6">
    <source>
        <dbReference type="ARBA" id="ARBA00023004"/>
    </source>
</evidence>
<dbReference type="InterPro" id="IPR032466">
    <property type="entry name" value="Metal_Hydrolase"/>
</dbReference>
<dbReference type="FunFam" id="3.20.20.140:FF:000007">
    <property type="entry name" value="Imidazolonepropionase"/>
    <property type="match status" value="1"/>
</dbReference>
<sequence length="412" mass="43962">MKTVVKNIGLLATARGKEARKGREQGEIQQIAGTYIVIIDGRIATVGGEHTAPDPMICEDATIIDAGGALVTPGLVDAHTHLLFAGWRQKELALKLQGVSYLEILKQGGGILHTVNATRRATPADLVAAGQESLGRMLRHGTTTCEVKSGYGLTVEDELKSLAAVRELNGLQPVDLVATFMGAHAIPVEYQNRQQEYVRLVCDEMIPAVAEQQLAVFCDVFCEDHVFNLAESGEILACGRRYGLLPKIHADEITPLGGAALAGEVRAVSAEHLIYADDKGLAKMAASGTVAVLLPGTSFYLGEDFARARAMVEMGIPVAIATDFNPGSCPNESLQLPMNLACLKYRLTPAEVLTAVTLNGAAALCCAHDRGTVEEGKAGDLVIWQAPDLEFLFYHWGVNLVKTVIKGGEPVL</sequence>
<dbReference type="UniPathway" id="UPA00379">
    <property type="reaction ID" value="UER00551"/>
</dbReference>
<dbReference type="CDD" id="cd01296">
    <property type="entry name" value="Imidazolone-5PH"/>
    <property type="match status" value="1"/>
</dbReference>
<comment type="catalytic activity">
    <reaction evidence="7">
        <text>4-imidazolone-5-propanoate + H2O = N-formimidoyl-L-glutamate</text>
        <dbReference type="Rhea" id="RHEA:23660"/>
        <dbReference type="ChEBI" id="CHEBI:15377"/>
        <dbReference type="ChEBI" id="CHEBI:58928"/>
        <dbReference type="ChEBI" id="CHEBI:77893"/>
        <dbReference type="EC" id="3.5.2.7"/>
    </reaction>
</comment>
<dbReference type="InterPro" id="IPR011059">
    <property type="entry name" value="Metal-dep_hydrolase_composite"/>
</dbReference>
<dbReference type="SUPFAM" id="SSF51338">
    <property type="entry name" value="Composite domain of metallo-dependent hydrolases"/>
    <property type="match status" value="1"/>
</dbReference>
<dbReference type="Gene3D" id="3.20.20.140">
    <property type="entry name" value="Metal-dependent hydrolases"/>
    <property type="match status" value="1"/>
</dbReference>
<reference evidence="9 10" key="1">
    <citation type="submission" date="2018-06" db="EMBL/GenBank/DDBJ databases">
        <authorList>
            <person name="Strepis N."/>
        </authorList>
    </citation>
    <scope>NUCLEOTIDE SEQUENCE [LARGE SCALE GENOMIC DNA]</scope>
    <source>
        <strain evidence="9">LUCI</strain>
    </source>
</reference>
<comment type="pathway">
    <text evidence="7">Amino-acid degradation; L-histidine degradation into L-glutamate; N-formimidoyl-L-glutamate from L-histidine: step 3/3.</text>
</comment>
<organism evidence="9 10">
    <name type="scientific">Lucifera butyrica</name>
    <dbReference type="NCBI Taxonomy" id="1351585"/>
    <lineage>
        <taxon>Bacteria</taxon>
        <taxon>Bacillati</taxon>
        <taxon>Bacillota</taxon>
        <taxon>Negativicutes</taxon>
        <taxon>Veillonellales</taxon>
        <taxon>Veillonellaceae</taxon>
        <taxon>Lucifera</taxon>
    </lineage>
</organism>
<proteinExistence type="inferred from homology"/>
<evidence type="ECO:0000259" key="8">
    <source>
        <dbReference type="Pfam" id="PF01979"/>
    </source>
</evidence>
<dbReference type="InterPro" id="IPR006680">
    <property type="entry name" value="Amidohydro-rel"/>
</dbReference>
<dbReference type="HAMAP" id="MF_00372">
    <property type="entry name" value="HutI"/>
    <property type="match status" value="1"/>
</dbReference>
<keyword evidence="5 7" id="KW-0862">Zinc</keyword>
<keyword evidence="10" id="KW-1185">Reference proteome</keyword>
<keyword evidence="2 7" id="KW-0479">Metal-binding</keyword>
<comment type="similarity">
    <text evidence="7">Belongs to the metallo-dependent hydrolases superfamily. HutI family.</text>
</comment>
<dbReference type="SUPFAM" id="SSF51556">
    <property type="entry name" value="Metallo-dependent hydrolases"/>
    <property type="match status" value="1"/>
</dbReference>
<dbReference type="PANTHER" id="PTHR42752">
    <property type="entry name" value="IMIDAZOLONEPROPIONASE"/>
    <property type="match status" value="1"/>
</dbReference>
<keyword evidence="6 7" id="KW-0408">Iron</keyword>
<dbReference type="GO" id="GO:0008270">
    <property type="term" value="F:zinc ion binding"/>
    <property type="evidence" value="ECO:0007669"/>
    <property type="project" value="UniProtKB-UniRule"/>
</dbReference>
<feature type="binding site" evidence="7">
    <location>
        <position position="184"/>
    </location>
    <ligand>
        <name>4-imidazolone-5-propanoate</name>
        <dbReference type="ChEBI" id="CHEBI:77893"/>
    </ligand>
</feature>
<keyword evidence="7" id="KW-0963">Cytoplasm</keyword>
<feature type="binding site" evidence="7">
    <location>
        <position position="323"/>
    </location>
    <ligand>
        <name>Fe(3+)</name>
        <dbReference type="ChEBI" id="CHEBI:29034"/>
    </ligand>
</feature>
<feature type="binding site" evidence="7">
    <location>
        <position position="81"/>
    </location>
    <ligand>
        <name>Fe(3+)</name>
        <dbReference type="ChEBI" id="CHEBI:29034"/>
    </ligand>
</feature>
<keyword evidence="3 7" id="KW-0378">Hydrolase</keyword>
<evidence type="ECO:0000256" key="5">
    <source>
        <dbReference type="ARBA" id="ARBA00022833"/>
    </source>
</evidence>
<feature type="binding site" evidence="7">
    <location>
        <position position="88"/>
    </location>
    <ligand>
        <name>4-imidazolone-5-propanoate</name>
        <dbReference type="ChEBI" id="CHEBI:77893"/>
    </ligand>
</feature>
<evidence type="ECO:0000256" key="1">
    <source>
        <dbReference type="ARBA" id="ARBA00012864"/>
    </source>
</evidence>
<dbReference type="GO" id="GO:0019556">
    <property type="term" value="P:L-histidine catabolic process to glutamate and formamide"/>
    <property type="evidence" value="ECO:0007669"/>
    <property type="project" value="UniProtKB-UniRule"/>
</dbReference>
<feature type="binding site" evidence="7">
    <location>
        <position position="81"/>
    </location>
    <ligand>
        <name>Zn(2+)</name>
        <dbReference type="ChEBI" id="CHEBI:29105"/>
    </ligand>
</feature>
<evidence type="ECO:0000256" key="2">
    <source>
        <dbReference type="ARBA" id="ARBA00022723"/>
    </source>
</evidence>
<feature type="binding site" evidence="7">
    <location>
        <position position="252"/>
    </location>
    <ligand>
        <name>4-imidazolone-5-propanoate</name>
        <dbReference type="ChEBI" id="CHEBI:77893"/>
    </ligand>
</feature>
<evidence type="ECO:0000313" key="10">
    <source>
        <dbReference type="Proteomes" id="UP000277811"/>
    </source>
</evidence>
<keyword evidence="4 7" id="KW-0369">Histidine metabolism</keyword>
<evidence type="ECO:0000256" key="3">
    <source>
        <dbReference type="ARBA" id="ARBA00022801"/>
    </source>
</evidence>
<accession>A0A498R2W9</accession>
<dbReference type="Pfam" id="PF01979">
    <property type="entry name" value="Amidohydro_1"/>
    <property type="match status" value="1"/>
</dbReference>
<dbReference type="NCBIfam" id="TIGR01224">
    <property type="entry name" value="hutI"/>
    <property type="match status" value="1"/>
</dbReference>
<feature type="binding site" evidence="7">
    <location>
        <position position="151"/>
    </location>
    <ligand>
        <name>N-formimidoyl-L-glutamate</name>
        <dbReference type="ChEBI" id="CHEBI:58928"/>
    </ligand>
</feature>
<evidence type="ECO:0000256" key="7">
    <source>
        <dbReference type="HAMAP-Rule" id="MF_00372"/>
    </source>
</evidence>
<feature type="binding site" evidence="7">
    <location>
        <position position="325"/>
    </location>
    <ligand>
        <name>N-formimidoyl-L-glutamate</name>
        <dbReference type="ChEBI" id="CHEBI:58928"/>
    </ligand>
</feature>
<dbReference type="GO" id="GO:0005506">
    <property type="term" value="F:iron ion binding"/>
    <property type="evidence" value="ECO:0007669"/>
    <property type="project" value="UniProtKB-UniRule"/>
</dbReference>
<feature type="binding site" evidence="7">
    <location>
        <position position="79"/>
    </location>
    <ligand>
        <name>Zn(2+)</name>
        <dbReference type="ChEBI" id="CHEBI:29105"/>
    </ligand>
</feature>
<dbReference type="EC" id="3.5.2.7" evidence="1 7"/>
<dbReference type="RefSeq" id="WP_122626172.1">
    <property type="nucleotide sequence ID" value="NZ_UPPP01000053.1"/>
</dbReference>
<gene>
    <name evidence="7" type="primary">hutI</name>
    <name evidence="9" type="ORF">LUCI_0374</name>
</gene>